<proteinExistence type="predicted"/>
<dbReference type="Proteomes" id="UP000235293">
    <property type="component" value="Unassembled WGS sequence"/>
</dbReference>
<protein>
    <submittedName>
        <fullName evidence="2">Uncharacterized protein</fullName>
    </submittedName>
</protein>
<evidence type="ECO:0000256" key="1">
    <source>
        <dbReference type="SAM" id="MobiDB-lite"/>
    </source>
</evidence>
<evidence type="ECO:0000313" key="2">
    <source>
        <dbReference type="EMBL" id="PMC55049.1"/>
    </source>
</evidence>
<reference evidence="2 3" key="1">
    <citation type="submission" date="2017-09" db="EMBL/GenBank/DDBJ databases">
        <title>Bacterial strain isolated from the female urinary microbiota.</title>
        <authorList>
            <person name="Thomas-White K."/>
            <person name="Kumar N."/>
            <person name="Forster S."/>
            <person name="Putonti C."/>
            <person name="Lawley T."/>
            <person name="Wolfe A.J."/>
        </authorList>
    </citation>
    <scope>NUCLEOTIDE SEQUENCE [LARGE SCALE GENOMIC DNA]</scope>
    <source>
        <strain evidence="2 3">UMB0411</strain>
    </source>
</reference>
<feature type="region of interest" description="Disordered" evidence="1">
    <location>
        <begin position="49"/>
        <end position="70"/>
    </location>
</feature>
<organism evidence="2 3">
    <name type="scientific">Gardnerella swidsinskii</name>
    <dbReference type="NCBI Taxonomy" id="2792979"/>
    <lineage>
        <taxon>Bacteria</taxon>
        <taxon>Bacillati</taxon>
        <taxon>Actinomycetota</taxon>
        <taxon>Actinomycetes</taxon>
        <taxon>Bifidobacteriales</taxon>
        <taxon>Bifidobacteriaceae</taxon>
        <taxon>Gardnerella</taxon>
    </lineage>
</organism>
<dbReference type="EMBL" id="PNGY01000001">
    <property type="protein sequence ID" value="PMC55049.1"/>
    <property type="molecule type" value="Genomic_DNA"/>
</dbReference>
<name>A0A9X7FF98_9BIFI</name>
<accession>A0A9X7FF98</accession>
<evidence type="ECO:0000313" key="3">
    <source>
        <dbReference type="Proteomes" id="UP000235293"/>
    </source>
</evidence>
<comment type="caution">
    <text evidence="2">The sequence shown here is derived from an EMBL/GenBank/DDBJ whole genome shotgun (WGS) entry which is preliminary data.</text>
</comment>
<gene>
    <name evidence="2" type="ORF">CJ213_02775</name>
</gene>
<sequence>MSQNKQNETLMQYAICTNVRKQPNRDNNAVTHLHQCLKMGKMRHARRKQVNASNSMLKQVVSAHKTQPSF</sequence>
<dbReference type="AlphaFoldDB" id="A0A9X7FF98"/>